<dbReference type="SUPFAM" id="SSF53955">
    <property type="entry name" value="Lysozyme-like"/>
    <property type="match status" value="1"/>
</dbReference>
<accession>A0AAC9NMA6</accession>
<dbReference type="Gene3D" id="1.10.530.10">
    <property type="match status" value="1"/>
</dbReference>
<dbReference type="Pfam" id="PF13702">
    <property type="entry name" value="Lysozyme_like"/>
    <property type="match status" value="1"/>
</dbReference>
<protein>
    <recommendedName>
        <fullName evidence="1">CwlT-like lysozyme domain-containing protein</fullName>
    </recommendedName>
</protein>
<dbReference type="GeneID" id="71516163"/>
<dbReference type="InterPro" id="IPR023346">
    <property type="entry name" value="Lysozyme-like_dom_sf"/>
</dbReference>
<proteinExistence type="predicted"/>
<dbReference type="EMBL" id="CP017962">
    <property type="protein sequence ID" value="APC49838.1"/>
    <property type="molecule type" value="Genomic_DNA"/>
</dbReference>
<dbReference type="CDD" id="cd16891">
    <property type="entry name" value="CwlT-like"/>
    <property type="match status" value="1"/>
</dbReference>
<evidence type="ECO:0000259" key="1">
    <source>
        <dbReference type="Pfam" id="PF13702"/>
    </source>
</evidence>
<dbReference type="RefSeq" id="WP_019377357.1">
    <property type="nucleotide sequence ID" value="NZ_CP017962.1"/>
</dbReference>
<sequence length="206" mass="23582">MKYKKKTQKAWKHSLLITFLLCMVLLFLSLVSYEPLQNNWNQESSVSEEVIAYEPLVKKYAEKYGIADKTHVLLAMMMQESGGRGNDPMQASESFCGSRGCIDDPEVSIKQGVYYFSKTLEEADGDVELAVQAYNFGRGFIDYAVNRTGTFTQETAIAFSQKMYNEDPEKEKYRCLREEAKKLEACYGDIYYVESVMEYKKGLATD</sequence>
<dbReference type="InterPro" id="IPR047194">
    <property type="entry name" value="CwlT-like_lysozyme"/>
</dbReference>
<organism evidence="2 3">
    <name type="scientific">Virgibacillus halodenitrificans</name>
    <name type="common">Bacillus halodenitrificans</name>
    <dbReference type="NCBI Taxonomy" id="1482"/>
    <lineage>
        <taxon>Bacteria</taxon>
        <taxon>Bacillati</taxon>
        <taxon>Bacillota</taxon>
        <taxon>Bacilli</taxon>
        <taxon>Bacillales</taxon>
        <taxon>Bacillaceae</taxon>
        <taxon>Virgibacillus</taxon>
    </lineage>
</organism>
<evidence type="ECO:0000313" key="2">
    <source>
        <dbReference type="EMBL" id="APC49838.1"/>
    </source>
</evidence>
<dbReference type="AlphaFoldDB" id="A0AAC9NMA6"/>
<name>A0AAC9NMA6_VIRHA</name>
<gene>
    <name evidence="2" type="ORF">BME96_17275</name>
</gene>
<feature type="domain" description="CwlT-like lysozyme" evidence="1">
    <location>
        <begin position="47"/>
        <end position="199"/>
    </location>
</feature>
<dbReference type="Proteomes" id="UP000182945">
    <property type="component" value="Chromosome"/>
</dbReference>
<evidence type="ECO:0000313" key="3">
    <source>
        <dbReference type="Proteomes" id="UP000182945"/>
    </source>
</evidence>
<dbReference type="KEGG" id="vhl:BME96_17275"/>
<reference evidence="2 3" key="1">
    <citation type="submission" date="2016-11" db="EMBL/GenBank/DDBJ databases">
        <title>Complete genome sequencing of Virgibacillus halodenitrificans PDB-F2.</title>
        <authorList>
            <person name="Sun Z."/>
            <person name="Zhou Y."/>
            <person name="Li H."/>
        </authorList>
    </citation>
    <scope>NUCLEOTIDE SEQUENCE [LARGE SCALE GENOMIC DNA]</scope>
    <source>
        <strain evidence="2 3">PDB-F2</strain>
    </source>
</reference>